<evidence type="ECO:0000313" key="3">
    <source>
        <dbReference type="Proteomes" id="UP001499967"/>
    </source>
</evidence>
<evidence type="ECO:0008006" key="4">
    <source>
        <dbReference type="Google" id="ProtNLM"/>
    </source>
</evidence>
<feature type="chain" id="PRO_5047355568" description="Lipoprotein" evidence="1">
    <location>
        <begin position="28"/>
        <end position="207"/>
    </location>
</feature>
<sequence length="207" mass="21045">MTRSSRRGAARIGVLAAGACLATALFATGCTTTVGGAAAADTAPVPTEGPGSDPVAWADRLCEGVLSFAEPATSPPDYSRTSDLPAVQRTVSSYLNAVVTGAKQGQAQLGEVGAAPEPAGDEATRRAREALGALEEEFGGVKTAVDGMNPNDPEGFMTTLTRVETTISAVTVPNPLADLTTAPRLYRAAERSTQCQQLSGLAAAAPR</sequence>
<accession>A0ABN1QKA9</accession>
<keyword evidence="3" id="KW-1185">Reference proteome</keyword>
<dbReference type="Proteomes" id="UP001499967">
    <property type="component" value="Unassembled WGS sequence"/>
</dbReference>
<proteinExistence type="predicted"/>
<keyword evidence="1" id="KW-0732">Signal</keyword>
<dbReference type="PROSITE" id="PS51257">
    <property type="entry name" value="PROKAR_LIPOPROTEIN"/>
    <property type="match status" value="1"/>
</dbReference>
<comment type="caution">
    <text evidence="2">The sequence shown here is derived from an EMBL/GenBank/DDBJ whole genome shotgun (WGS) entry which is preliminary data.</text>
</comment>
<dbReference type="EMBL" id="BAAAHP010000115">
    <property type="protein sequence ID" value="GAA0943924.1"/>
    <property type="molecule type" value="Genomic_DNA"/>
</dbReference>
<dbReference type="RefSeq" id="WP_343943098.1">
    <property type="nucleotide sequence ID" value="NZ_BAAAHP010000115.1"/>
</dbReference>
<organism evidence="2 3">
    <name type="scientific">Pseudonocardia zijingensis</name>
    <dbReference type="NCBI Taxonomy" id="153376"/>
    <lineage>
        <taxon>Bacteria</taxon>
        <taxon>Bacillati</taxon>
        <taxon>Actinomycetota</taxon>
        <taxon>Actinomycetes</taxon>
        <taxon>Pseudonocardiales</taxon>
        <taxon>Pseudonocardiaceae</taxon>
        <taxon>Pseudonocardia</taxon>
    </lineage>
</organism>
<feature type="signal peptide" evidence="1">
    <location>
        <begin position="1"/>
        <end position="27"/>
    </location>
</feature>
<gene>
    <name evidence="2" type="ORF">GCM10009559_41010</name>
</gene>
<evidence type="ECO:0000313" key="2">
    <source>
        <dbReference type="EMBL" id="GAA0943924.1"/>
    </source>
</evidence>
<name>A0ABN1QKA9_9PSEU</name>
<protein>
    <recommendedName>
        <fullName evidence="4">Lipoprotein</fullName>
    </recommendedName>
</protein>
<reference evidence="2 3" key="1">
    <citation type="journal article" date="2019" name="Int. J. Syst. Evol. Microbiol.">
        <title>The Global Catalogue of Microorganisms (GCM) 10K type strain sequencing project: providing services to taxonomists for standard genome sequencing and annotation.</title>
        <authorList>
            <consortium name="The Broad Institute Genomics Platform"/>
            <consortium name="The Broad Institute Genome Sequencing Center for Infectious Disease"/>
            <person name="Wu L."/>
            <person name="Ma J."/>
        </authorList>
    </citation>
    <scope>NUCLEOTIDE SEQUENCE [LARGE SCALE GENOMIC DNA]</scope>
    <source>
        <strain evidence="2 3">JCM 11117</strain>
    </source>
</reference>
<evidence type="ECO:0000256" key="1">
    <source>
        <dbReference type="SAM" id="SignalP"/>
    </source>
</evidence>